<evidence type="ECO:0000313" key="13">
    <source>
        <dbReference type="Proteomes" id="UP000250079"/>
    </source>
</evidence>
<dbReference type="InterPro" id="IPR013324">
    <property type="entry name" value="RNA_pol_sigma_r3/r4-like"/>
</dbReference>
<comment type="caution">
    <text evidence="7">Lacks conserved residue(s) required for the propagation of feature annotation.</text>
</comment>
<dbReference type="InterPro" id="IPR036388">
    <property type="entry name" value="WH-like_DNA-bd_sf"/>
</dbReference>
<keyword evidence="2 7" id="KW-0805">Transcription regulation</keyword>
<dbReference type="PRINTS" id="PR00046">
    <property type="entry name" value="SIGMA70FCT"/>
</dbReference>
<keyword evidence="3 7" id="KW-0346">Stress response</keyword>
<keyword evidence="6 7" id="KW-0804">Transcription</keyword>
<feature type="region of interest" description="Disordered" evidence="9">
    <location>
        <begin position="183"/>
        <end position="211"/>
    </location>
</feature>
<evidence type="ECO:0000256" key="1">
    <source>
        <dbReference type="ARBA" id="ARBA00022490"/>
    </source>
</evidence>
<dbReference type="GO" id="GO:0005737">
    <property type="term" value="C:cytoplasm"/>
    <property type="evidence" value="ECO:0007669"/>
    <property type="project" value="UniProtKB-SubCell"/>
</dbReference>
<dbReference type="NCBIfam" id="TIGR02392">
    <property type="entry name" value="rpoH_proteo"/>
    <property type="match status" value="1"/>
</dbReference>
<feature type="domain" description="RNA polymerase sigma-70" evidence="11">
    <location>
        <begin position="256"/>
        <end position="282"/>
    </location>
</feature>
<evidence type="ECO:0000256" key="9">
    <source>
        <dbReference type="SAM" id="MobiDB-lite"/>
    </source>
</evidence>
<dbReference type="PROSITE" id="PS00715">
    <property type="entry name" value="SIGMA70_1"/>
    <property type="match status" value="1"/>
</dbReference>
<keyword evidence="4 7" id="KW-0731">Sigma factor</keyword>
<comment type="subunit">
    <text evidence="7">Interacts with the RNA polymerase core enzyme.</text>
</comment>
<dbReference type="InterPro" id="IPR000943">
    <property type="entry name" value="RNA_pol_sigma70"/>
</dbReference>
<name>A0A2Z2NII6_9GAMM</name>
<comment type="subcellular location">
    <subcellularLocation>
        <location evidence="7">Cytoplasm</location>
    </subcellularLocation>
</comment>
<comment type="function">
    <text evidence="7">Sigma factors are initiation factors that promote the attachment of RNA polymerase to specific initiation sites and are then released. This sigma factor is involved in regulation of expression of heat shock genes.</text>
</comment>
<dbReference type="InterPro" id="IPR014284">
    <property type="entry name" value="RNA_pol_sigma-70_dom"/>
</dbReference>
<dbReference type="InterPro" id="IPR007627">
    <property type="entry name" value="RNA_pol_sigma70_r2"/>
</dbReference>
<dbReference type="InterPro" id="IPR009042">
    <property type="entry name" value="RNA_pol_sigma70_r1_2"/>
</dbReference>
<dbReference type="Proteomes" id="UP000250079">
    <property type="component" value="Chromosome"/>
</dbReference>
<keyword evidence="13" id="KW-1185">Reference proteome</keyword>
<dbReference type="KEGG" id="gai:IMCC3135_05245"/>
<dbReference type="InterPro" id="IPR007630">
    <property type="entry name" value="RNA_pol_sigma70_r4"/>
</dbReference>
<evidence type="ECO:0000259" key="11">
    <source>
        <dbReference type="PROSITE" id="PS00716"/>
    </source>
</evidence>
<protein>
    <recommendedName>
        <fullName evidence="7 8">RNA polymerase sigma factor RpoH</fullName>
    </recommendedName>
    <alternativeName>
        <fullName evidence="7">RNA polymerase sigma-32 factor</fullName>
    </alternativeName>
</protein>
<dbReference type="Gene3D" id="1.20.120.1810">
    <property type="match status" value="1"/>
</dbReference>
<dbReference type="PANTHER" id="PTHR30376">
    <property type="entry name" value="SIGMA FACTOR RPOH HEAT SHOCK RELATED"/>
    <property type="match status" value="1"/>
</dbReference>
<dbReference type="PROSITE" id="PS00716">
    <property type="entry name" value="SIGMA70_2"/>
    <property type="match status" value="1"/>
</dbReference>
<dbReference type="GO" id="GO:0016987">
    <property type="term" value="F:sigma factor activity"/>
    <property type="evidence" value="ECO:0007669"/>
    <property type="project" value="UniProtKB-UniRule"/>
</dbReference>
<dbReference type="InterPro" id="IPR013325">
    <property type="entry name" value="RNA_pol_sigma_r2"/>
</dbReference>
<dbReference type="SUPFAM" id="SSF88946">
    <property type="entry name" value="Sigma2 domain of RNA polymerase sigma factors"/>
    <property type="match status" value="1"/>
</dbReference>
<dbReference type="OrthoDB" id="9809557at2"/>
<keyword evidence="5 7" id="KW-0238">DNA-binding</keyword>
<feature type="region of interest" description="Sigma-70 factor domain-2" evidence="7">
    <location>
        <begin position="58"/>
        <end position="127"/>
    </location>
</feature>
<reference evidence="12 13" key="1">
    <citation type="submission" date="2016-12" db="EMBL/GenBank/DDBJ databases">
        <authorList>
            <person name="Song W.-J."/>
            <person name="Kurnit D.M."/>
        </authorList>
    </citation>
    <scope>NUCLEOTIDE SEQUENCE [LARGE SCALE GENOMIC DNA]</scope>
    <source>
        <strain evidence="12 13">IMCC3135</strain>
    </source>
</reference>
<evidence type="ECO:0000256" key="2">
    <source>
        <dbReference type="ARBA" id="ARBA00023015"/>
    </source>
</evidence>
<feature type="domain" description="RNA polymerase sigma-70" evidence="10">
    <location>
        <begin position="82"/>
        <end position="95"/>
    </location>
</feature>
<dbReference type="NCBIfam" id="TIGR02937">
    <property type="entry name" value="sigma70-ECF"/>
    <property type="match status" value="1"/>
</dbReference>
<dbReference type="Pfam" id="PF04542">
    <property type="entry name" value="Sigma70_r2"/>
    <property type="match status" value="1"/>
</dbReference>
<evidence type="ECO:0000256" key="5">
    <source>
        <dbReference type="ARBA" id="ARBA00023125"/>
    </source>
</evidence>
<feature type="DNA-binding region" description="H-T-H motif" evidence="7">
    <location>
        <begin position="257"/>
        <end position="276"/>
    </location>
</feature>
<dbReference type="Gene3D" id="1.10.10.10">
    <property type="entry name" value="Winged helix-like DNA-binding domain superfamily/Winged helix DNA-binding domain"/>
    <property type="match status" value="1"/>
</dbReference>
<sequence>MSNALTAEKNTMPIPVITDDLNSYLAKIANIDLLTVEEEQILARRLRNDEDLDAARQLVMSQLRFVVHIARTYKGYGLPMADLVQEGNIGLMKAVKRFDPDVGVRLISFAVHWIRAEIHEYVIRNWRIVKVATTKSQRKLFFKLRSAKKQLNWFSQEEVEAVAADLGVDAKVVVEMESRMHGHDSAFDAPPGASEDRVSLSPSESLFQDQDDPSMILEREDGRSNSHDGLAAGFEILDDRSRTILQRRWLEDEKSTLHELADEYGVSAERIRQIEKAAMKKIKSHLMAA</sequence>
<dbReference type="HAMAP" id="MF_00961">
    <property type="entry name" value="Sigma70_RpoH"/>
    <property type="match status" value="1"/>
</dbReference>
<dbReference type="GO" id="GO:0006352">
    <property type="term" value="P:DNA-templated transcription initiation"/>
    <property type="evidence" value="ECO:0007669"/>
    <property type="project" value="UniProtKB-UniRule"/>
</dbReference>
<evidence type="ECO:0000256" key="4">
    <source>
        <dbReference type="ARBA" id="ARBA00023082"/>
    </source>
</evidence>
<dbReference type="NCBIfam" id="NF005143">
    <property type="entry name" value="PRK06596.1"/>
    <property type="match status" value="1"/>
</dbReference>
<dbReference type="InterPro" id="IPR012759">
    <property type="entry name" value="RNA_pol_sigma_RpoH_proteobac"/>
</dbReference>
<dbReference type="FunFam" id="1.10.10.10:FF:000285">
    <property type="entry name" value="RNA polymerase sigma factor RpoH"/>
    <property type="match status" value="1"/>
</dbReference>
<evidence type="ECO:0000256" key="7">
    <source>
        <dbReference type="HAMAP-Rule" id="MF_00961"/>
    </source>
</evidence>
<accession>A0A2Z2NII6</accession>
<dbReference type="GO" id="GO:0009408">
    <property type="term" value="P:response to heat"/>
    <property type="evidence" value="ECO:0007669"/>
    <property type="project" value="UniProtKB-UniRule"/>
</dbReference>
<evidence type="ECO:0000259" key="10">
    <source>
        <dbReference type="PROSITE" id="PS00715"/>
    </source>
</evidence>
<feature type="short sequence motif" description="Interaction with polymerase core subunit RpoC" evidence="7">
    <location>
        <begin position="82"/>
        <end position="85"/>
    </location>
</feature>
<organism evidence="12 13">
    <name type="scientific">Granulosicoccus antarcticus IMCC3135</name>
    <dbReference type="NCBI Taxonomy" id="1192854"/>
    <lineage>
        <taxon>Bacteria</taxon>
        <taxon>Pseudomonadati</taxon>
        <taxon>Pseudomonadota</taxon>
        <taxon>Gammaproteobacteria</taxon>
        <taxon>Chromatiales</taxon>
        <taxon>Granulosicoccaceae</taxon>
        <taxon>Granulosicoccus</taxon>
    </lineage>
</organism>
<dbReference type="GO" id="GO:0003677">
    <property type="term" value="F:DNA binding"/>
    <property type="evidence" value="ECO:0007669"/>
    <property type="project" value="UniProtKB-UniRule"/>
</dbReference>
<dbReference type="RefSeq" id="WP_088916634.1">
    <property type="nucleotide sequence ID" value="NZ_CP018632.1"/>
</dbReference>
<dbReference type="InterPro" id="IPR050813">
    <property type="entry name" value="Sigma-70_Factor"/>
</dbReference>
<evidence type="ECO:0000256" key="6">
    <source>
        <dbReference type="ARBA" id="ARBA00023163"/>
    </source>
</evidence>
<comment type="similarity">
    <text evidence="7">Belongs to the sigma-70 factor family. RpoH subfamily.</text>
</comment>
<evidence type="ECO:0000256" key="3">
    <source>
        <dbReference type="ARBA" id="ARBA00023016"/>
    </source>
</evidence>
<dbReference type="PANTHER" id="PTHR30376:SF3">
    <property type="entry name" value="RNA POLYMERASE SIGMA FACTOR RPOH"/>
    <property type="match status" value="1"/>
</dbReference>
<gene>
    <name evidence="7 12" type="primary">rpoH</name>
    <name evidence="12" type="ORF">IMCC3135_05245</name>
</gene>
<proteinExistence type="inferred from homology"/>
<dbReference type="FunFam" id="1.20.120.1810:FF:000001">
    <property type="entry name" value="RNA polymerase sigma factor RpoH"/>
    <property type="match status" value="1"/>
</dbReference>
<dbReference type="SUPFAM" id="SSF88659">
    <property type="entry name" value="Sigma3 and sigma4 domains of RNA polymerase sigma factors"/>
    <property type="match status" value="1"/>
</dbReference>
<dbReference type="EMBL" id="CP018632">
    <property type="protein sequence ID" value="ASJ71162.1"/>
    <property type="molecule type" value="Genomic_DNA"/>
</dbReference>
<keyword evidence="1 7" id="KW-0963">Cytoplasm</keyword>
<evidence type="ECO:0000313" key="12">
    <source>
        <dbReference type="EMBL" id="ASJ71162.1"/>
    </source>
</evidence>
<dbReference type="AlphaFoldDB" id="A0A2Z2NII6"/>
<dbReference type="Pfam" id="PF00140">
    <property type="entry name" value="Sigma70_r1_2"/>
    <property type="match status" value="1"/>
</dbReference>
<evidence type="ECO:0000256" key="8">
    <source>
        <dbReference type="NCBIfam" id="TIGR02392"/>
    </source>
</evidence>
<dbReference type="CDD" id="cd06171">
    <property type="entry name" value="Sigma70_r4"/>
    <property type="match status" value="1"/>
</dbReference>
<dbReference type="Pfam" id="PF04545">
    <property type="entry name" value="Sigma70_r4"/>
    <property type="match status" value="1"/>
</dbReference>